<feature type="transmembrane region" description="Helical" evidence="6">
    <location>
        <begin position="182"/>
        <end position="203"/>
    </location>
</feature>
<dbReference type="GO" id="GO:0005886">
    <property type="term" value="C:plasma membrane"/>
    <property type="evidence" value="ECO:0007669"/>
    <property type="project" value="UniProtKB-SubCell"/>
</dbReference>
<dbReference type="InterPro" id="IPR002797">
    <property type="entry name" value="Polysacc_synth"/>
</dbReference>
<feature type="transmembrane region" description="Helical" evidence="6">
    <location>
        <begin position="451"/>
        <end position="471"/>
    </location>
</feature>
<evidence type="ECO:0000313" key="8">
    <source>
        <dbReference type="Proteomes" id="UP001144471"/>
    </source>
</evidence>
<organism evidence="7 8">
    <name type="scientific">Propionigenium maris DSM 9537</name>
    <dbReference type="NCBI Taxonomy" id="1123000"/>
    <lineage>
        <taxon>Bacteria</taxon>
        <taxon>Fusobacteriati</taxon>
        <taxon>Fusobacteriota</taxon>
        <taxon>Fusobacteriia</taxon>
        <taxon>Fusobacteriales</taxon>
        <taxon>Fusobacteriaceae</taxon>
        <taxon>Propionigenium</taxon>
    </lineage>
</organism>
<feature type="transmembrane region" description="Helical" evidence="6">
    <location>
        <begin position="338"/>
        <end position="358"/>
    </location>
</feature>
<evidence type="ECO:0000256" key="6">
    <source>
        <dbReference type="SAM" id="Phobius"/>
    </source>
</evidence>
<evidence type="ECO:0000313" key="7">
    <source>
        <dbReference type="EMBL" id="GLI56919.1"/>
    </source>
</evidence>
<dbReference type="InterPro" id="IPR050833">
    <property type="entry name" value="Poly_Biosynth_Transport"/>
</dbReference>
<evidence type="ECO:0000256" key="5">
    <source>
        <dbReference type="ARBA" id="ARBA00023136"/>
    </source>
</evidence>
<accession>A0A9W6GKQ8</accession>
<feature type="transmembrane region" description="Helical" evidence="6">
    <location>
        <begin position="365"/>
        <end position="385"/>
    </location>
</feature>
<dbReference type="PANTHER" id="PTHR30250:SF11">
    <property type="entry name" value="O-ANTIGEN TRANSPORTER-RELATED"/>
    <property type="match status" value="1"/>
</dbReference>
<dbReference type="Proteomes" id="UP001144471">
    <property type="component" value="Unassembled WGS sequence"/>
</dbReference>
<comment type="caution">
    <text evidence="7">The sequence shown here is derived from an EMBL/GenBank/DDBJ whole genome shotgun (WGS) entry which is preliminary data.</text>
</comment>
<dbReference type="PANTHER" id="PTHR30250">
    <property type="entry name" value="PST FAMILY PREDICTED COLANIC ACID TRANSPORTER"/>
    <property type="match status" value="1"/>
</dbReference>
<keyword evidence="2" id="KW-1003">Cell membrane</keyword>
<proteinExistence type="predicted"/>
<gene>
    <name evidence="7" type="ORF">PM10SUCC1_24330</name>
</gene>
<dbReference type="AlphaFoldDB" id="A0A9W6GKQ8"/>
<feature type="transmembrane region" description="Helical" evidence="6">
    <location>
        <begin position="157"/>
        <end position="176"/>
    </location>
</feature>
<feature type="transmembrane region" description="Helical" evidence="6">
    <location>
        <begin position="20"/>
        <end position="38"/>
    </location>
</feature>
<keyword evidence="5 6" id="KW-0472">Membrane</keyword>
<feature type="transmembrane region" description="Helical" evidence="6">
    <location>
        <begin position="391"/>
        <end position="411"/>
    </location>
</feature>
<evidence type="ECO:0000256" key="3">
    <source>
        <dbReference type="ARBA" id="ARBA00022692"/>
    </source>
</evidence>
<feature type="transmembrane region" description="Helical" evidence="6">
    <location>
        <begin position="50"/>
        <end position="74"/>
    </location>
</feature>
<feature type="transmembrane region" description="Helical" evidence="6">
    <location>
        <begin position="86"/>
        <end position="106"/>
    </location>
</feature>
<feature type="transmembrane region" description="Helical" evidence="6">
    <location>
        <begin position="224"/>
        <end position="241"/>
    </location>
</feature>
<keyword evidence="3 6" id="KW-0812">Transmembrane</keyword>
<sequence length="481" mass="55296">MFEIAYKRLKNNKVLSSGLVYLAFSLGTQLLGLFYTPLLTNTLKVSDYGIYNLVLSLQGIISIVFTLCITSGFSRFYNDIKDKSKFKYSILNFLFLIGIFSTLLIINFSNILSKILLAETANGDNYIIILSLASMITGFISVYEAEYIMEFKSLKASIINFLRIFIRLLFISYIVYSYQELSVFLILKVQLVIEVMIFMTLFLKDIKGYKLQIDIEEIKKPVTFGLGLVLGQVSTWILTLIDRRFLVEYSDFSDVGIYSLAYTIGMLINPVLLIPFKKIFTPFKFKVYDQRGGKEKVIEFFNFYIFSGIFCVLGLSLYSKILVTILGTKEYLEAVKVVPFVSFSYFLWGLNEFFGLGLNIKNKSLLNSLLAGLAAILNIILNLILIPLIGIYGAAIATLISYGLTNILYYKCGKKYYHVNFELSYLIKYFCIYIFLYGLYSILNLNLLTEFIINILFVLSYFLICFKLRLISIDKLKRMRM</sequence>
<name>A0A9W6GKQ8_9FUSO</name>
<keyword evidence="8" id="KW-1185">Reference proteome</keyword>
<feature type="transmembrane region" description="Helical" evidence="6">
    <location>
        <begin position="126"/>
        <end position="145"/>
    </location>
</feature>
<keyword evidence="4 6" id="KW-1133">Transmembrane helix</keyword>
<feature type="transmembrane region" description="Helical" evidence="6">
    <location>
        <begin position="423"/>
        <end position="445"/>
    </location>
</feature>
<feature type="transmembrane region" description="Helical" evidence="6">
    <location>
        <begin position="256"/>
        <end position="276"/>
    </location>
</feature>
<dbReference type="Pfam" id="PF01943">
    <property type="entry name" value="Polysacc_synt"/>
    <property type="match status" value="1"/>
</dbReference>
<dbReference type="RefSeq" id="WP_281836321.1">
    <property type="nucleotide sequence ID" value="NZ_BSDY01000011.1"/>
</dbReference>
<feature type="transmembrane region" description="Helical" evidence="6">
    <location>
        <begin position="297"/>
        <end position="318"/>
    </location>
</feature>
<comment type="subcellular location">
    <subcellularLocation>
        <location evidence="1">Cell membrane</location>
        <topology evidence="1">Multi-pass membrane protein</topology>
    </subcellularLocation>
</comment>
<evidence type="ECO:0000256" key="1">
    <source>
        <dbReference type="ARBA" id="ARBA00004651"/>
    </source>
</evidence>
<protein>
    <submittedName>
        <fullName evidence="7">LPS biosynthesis protein</fullName>
    </submittedName>
</protein>
<evidence type="ECO:0000256" key="2">
    <source>
        <dbReference type="ARBA" id="ARBA00022475"/>
    </source>
</evidence>
<dbReference type="EMBL" id="BSDY01000011">
    <property type="protein sequence ID" value="GLI56919.1"/>
    <property type="molecule type" value="Genomic_DNA"/>
</dbReference>
<evidence type="ECO:0000256" key="4">
    <source>
        <dbReference type="ARBA" id="ARBA00022989"/>
    </source>
</evidence>
<reference evidence="7" key="1">
    <citation type="submission" date="2022-12" db="EMBL/GenBank/DDBJ databases">
        <title>Reference genome sequencing for broad-spectrum identification of bacterial and archaeal isolates by mass spectrometry.</title>
        <authorList>
            <person name="Sekiguchi Y."/>
            <person name="Tourlousse D.M."/>
        </authorList>
    </citation>
    <scope>NUCLEOTIDE SEQUENCE</scope>
    <source>
        <strain evidence="7">10succ1</strain>
    </source>
</reference>